<dbReference type="Proteomes" id="UP000507470">
    <property type="component" value="Unassembled WGS sequence"/>
</dbReference>
<reference evidence="1 2" key="1">
    <citation type="submission" date="2020-06" db="EMBL/GenBank/DDBJ databases">
        <authorList>
            <person name="Li R."/>
            <person name="Bekaert M."/>
        </authorList>
    </citation>
    <scope>NUCLEOTIDE SEQUENCE [LARGE SCALE GENOMIC DNA]</scope>
    <source>
        <strain evidence="2">wild</strain>
    </source>
</reference>
<accession>A0A6J8CWH2</accession>
<proteinExistence type="predicted"/>
<gene>
    <name evidence="1" type="ORF">MCOR_34110</name>
</gene>
<sequence length="329" mass="38518">MKPLPTFEVSGHHHLKVSVEKLGKATPREDFKNMEKVFGDLPLDPELYKLDNFELESRCINGVKLEKNAQLTLMKDYLSGVNKRGECVMRYYQRYNFGRHWTREKLGIQSMSRKIRHTLCSDIMYDIDMKNAHPTLLSWYCHDNGIKCDGLDDFIENREQYIANWMTRTNATLDEVKELFLAIINRRRVKLTPDDPSWYKEFYSGMRHIMQSIVKLRPELYALAKQSKDNRGTNYNIDGTTVNYVMCSLENKALMIGFDFVTEQEIECGSLVFDGLMIYKDNVPPERLPETLKGCSQKVKEVIGCNITFTNKVMDEGYIYLWTHHRPHL</sequence>
<organism evidence="1 2">
    <name type="scientific">Mytilus coruscus</name>
    <name type="common">Sea mussel</name>
    <dbReference type="NCBI Taxonomy" id="42192"/>
    <lineage>
        <taxon>Eukaryota</taxon>
        <taxon>Metazoa</taxon>
        <taxon>Spiralia</taxon>
        <taxon>Lophotrochozoa</taxon>
        <taxon>Mollusca</taxon>
        <taxon>Bivalvia</taxon>
        <taxon>Autobranchia</taxon>
        <taxon>Pteriomorphia</taxon>
        <taxon>Mytilida</taxon>
        <taxon>Mytiloidea</taxon>
        <taxon>Mytilidae</taxon>
        <taxon>Mytilinae</taxon>
        <taxon>Mytilus</taxon>
    </lineage>
</organism>
<protein>
    <submittedName>
        <fullName evidence="1">Uncharacterized protein</fullName>
    </submittedName>
</protein>
<name>A0A6J8CWH2_MYTCO</name>
<dbReference type="EMBL" id="CACVKT020006113">
    <property type="protein sequence ID" value="CAC5399886.1"/>
    <property type="molecule type" value="Genomic_DNA"/>
</dbReference>
<dbReference type="OrthoDB" id="2147280at2759"/>
<keyword evidence="2" id="KW-1185">Reference proteome</keyword>
<dbReference type="AlphaFoldDB" id="A0A6J8CWH2"/>
<evidence type="ECO:0000313" key="1">
    <source>
        <dbReference type="EMBL" id="CAC5399886.1"/>
    </source>
</evidence>
<evidence type="ECO:0000313" key="2">
    <source>
        <dbReference type="Proteomes" id="UP000507470"/>
    </source>
</evidence>